<feature type="domain" description="MADF" evidence="3">
    <location>
        <begin position="366"/>
        <end position="459"/>
    </location>
</feature>
<feature type="region of interest" description="Disordered" evidence="2">
    <location>
        <begin position="580"/>
        <end position="647"/>
    </location>
</feature>
<proteinExistence type="predicted"/>
<evidence type="ECO:0000259" key="4">
    <source>
        <dbReference type="PROSITE" id="PS51031"/>
    </source>
</evidence>
<dbReference type="Pfam" id="PF02944">
    <property type="entry name" value="BESS"/>
    <property type="match status" value="1"/>
</dbReference>
<evidence type="ECO:0000259" key="3">
    <source>
        <dbReference type="PROSITE" id="PS51029"/>
    </source>
</evidence>
<organism evidence="5 6">
    <name type="scientific">Frankliniella fusca</name>
    <dbReference type="NCBI Taxonomy" id="407009"/>
    <lineage>
        <taxon>Eukaryota</taxon>
        <taxon>Metazoa</taxon>
        <taxon>Ecdysozoa</taxon>
        <taxon>Arthropoda</taxon>
        <taxon>Hexapoda</taxon>
        <taxon>Insecta</taxon>
        <taxon>Pterygota</taxon>
        <taxon>Neoptera</taxon>
        <taxon>Paraneoptera</taxon>
        <taxon>Thysanoptera</taxon>
        <taxon>Terebrantia</taxon>
        <taxon>Thripoidea</taxon>
        <taxon>Thripidae</taxon>
        <taxon>Frankliniella</taxon>
    </lineage>
</organism>
<name>A0AAE1LJ78_9NEOP</name>
<feature type="compositionally biased region" description="Acidic residues" evidence="2">
    <location>
        <begin position="168"/>
        <end position="178"/>
    </location>
</feature>
<feature type="compositionally biased region" description="Basic and acidic residues" evidence="2">
    <location>
        <begin position="229"/>
        <end position="244"/>
    </location>
</feature>
<feature type="compositionally biased region" description="Acidic residues" evidence="2">
    <location>
        <begin position="199"/>
        <end position="210"/>
    </location>
</feature>
<evidence type="ECO:0000256" key="1">
    <source>
        <dbReference type="PROSITE-ProRule" id="PRU00371"/>
    </source>
</evidence>
<dbReference type="AlphaFoldDB" id="A0AAE1LJ78"/>
<feature type="compositionally biased region" description="Low complexity" evidence="2">
    <location>
        <begin position="614"/>
        <end position="623"/>
    </location>
</feature>
<dbReference type="PROSITE" id="PS51031">
    <property type="entry name" value="BESS"/>
    <property type="match status" value="1"/>
</dbReference>
<keyword evidence="6" id="KW-1185">Reference proteome</keyword>
<dbReference type="InterPro" id="IPR006578">
    <property type="entry name" value="MADF-dom"/>
</dbReference>
<dbReference type="PANTHER" id="PTHR12243:SF67">
    <property type="entry name" value="COREPRESSOR OF PANGOLIN, ISOFORM A-RELATED"/>
    <property type="match status" value="1"/>
</dbReference>
<reference evidence="5" key="2">
    <citation type="journal article" date="2023" name="BMC Genomics">
        <title>Pest status, molecular evolution, and epigenetic factors derived from the genome assembly of Frankliniella fusca, a thysanopteran phytovirus vector.</title>
        <authorList>
            <person name="Catto M.A."/>
            <person name="Labadie P.E."/>
            <person name="Jacobson A.L."/>
            <person name="Kennedy G.G."/>
            <person name="Srinivasan R."/>
            <person name="Hunt B.G."/>
        </authorList>
    </citation>
    <scope>NUCLEOTIDE SEQUENCE</scope>
    <source>
        <strain evidence="5">PL_HMW_Pooled</strain>
    </source>
</reference>
<reference evidence="5" key="1">
    <citation type="submission" date="2021-07" db="EMBL/GenBank/DDBJ databases">
        <authorList>
            <person name="Catto M.A."/>
            <person name="Jacobson A."/>
            <person name="Kennedy G."/>
            <person name="Labadie P."/>
            <person name="Hunt B.G."/>
            <person name="Srinivasan R."/>
        </authorList>
    </citation>
    <scope>NUCLEOTIDE SEQUENCE</scope>
    <source>
        <strain evidence="5">PL_HMW_Pooled</strain>
        <tissue evidence="5">Head</tissue>
    </source>
</reference>
<dbReference type="GO" id="GO:0003677">
    <property type="term" value="F:DNA binding"/>
    <property type="evidence" value="ECO:0007669"/>
    <property type="project" value="InterPro"/>
</dbReference>
<dbReference type="Pfam" id="PF10545">
    <property type="entry name" value="MADF_DNA_bdg"/>
    <property type="match status" value="1"/>
</dbReference>
<accession>A0AAE1LJ78</accession>
<dbReference type="PROSITE" id="PS51029">
    <property type="entry name" value="MADF"/>
    <property type="match status" value="1"/>
</dbReference>
<comment type="subcellular location">
    <subcellularLocation>
        <location evidence="1">Nucleus</location>
    </subcellularLocation>
</comment>
<keyword evidence="5" id="KW-0830">Ubiquinone</keyword>
<comment type="caution">
    <text evidence="5">The sequence shown here is derived from an EMBL/GenBank/DDBJ whole genome shotgun (WGS) entry which is preliminary data.</text>
</comment>
<dbReference type="EMBL" id="JAHWGI010001078">
    <property type="protein sequence ID" value="KAK3922221.1"/>
    <property type="molecule type" value="Genomic_DNA"/>
</dbReference>
<evidence type="ECO:0000313" key="6">
    <source>
        <dbReference type="Proteomes" id="UP001219518"/>
    </source>
</evidence>
<feature type="domain" description="BESS" evidence="4">
    <location>
        <begin position="661"/>
        <end position="700"/>
    </location>
</feature>
<dbReference type="PANTHER" id="PTHR12243">
    <property type="entry name" value="MADF DOMAIN TRANSCRIPTION FACTOR"/>
    <property type="match status" value="1"/>
</dbReference>
<dbReference type="SMART" id="SM00595">
    <property type="entry name" value="MADF"/>
    <property type="match status" value="1"/>
</dbReference>
<dbReference type="InterPro" id="IPR039353">
    <property type="entry name" value="TF_Adf1"/>
</dbReference>
<feature type="compositionally biased region" description="Low complexity" evidence="2">
    <location>
        <begin position="765"/>
        <end position="779"/>
    </location>
</feature>
<protein>
    <submittedName>
        <fullName evidence="5">Ubiquinone/menaquinone biosynthesis C-methyltransferase UbiE</fullName>
    </submittedName>
</protein>
<evidence type="ECO:0000256" key="2">
    <source>
        <dbReference type="SAM" id="MobiDB-lite"/>
    </source>
</evidence>
<feature type="region of interest" description="Disordered" evidence="2">
    <location>
        <begin position="759"/>
        <end position="788"/>
    </location>
</feature>
<evidence type="ECO:0000313" key="5">
    <source>
        <dbReference type="EMBL" id="KAK3922221.1"/>
    </source>
</evidence>
<dbReference type="InterPro" id="IPR004210">
    <property type="entry name" value="BESS_motif"/>
</dbReference>
<dbReference type="GO" id="GO:0005634">
    <property type="term" value="C:nucleus"/>
    <property type="evidence" value="ECO:0007669"/>
    <property type="project" value="UniProtKB-SubCell"/>
</dbReference>
<keyword evidence="1" id="KW-0539">Nucleus</keyword>
<feature type="region of interest" description="Disordered" evidence="2">
    <location>
        <begin position="161"/>
        <end position="248"/>
    </location>
</feature>
<sequence length="788" mass="88226">MVSRIVATSGVLVHAQGRPSSATQWRIQSQPLGQSGYRGAMQKACRWIRACCNLVRSSLKHPELMTSTVSEDNCQNFLDEPAALERTLPTMETFPSAVSDLLSDKSEQSLVSLPITEIDTHTGTNSSTGFCEESSLQEHLSFSQEAHMAVQNDLSPAVVSYDMQSSDVETDPTADEGTDPSADVGTDPSAGAGVLEVGGLDDDDDDDDDALHESPLYGPDPKQKTKQQLKLENKERRSHGEEYTNSKGILVPKKKPKIVECKCQFQSCRTLTEEEMQSIHRSYWTLGNYSRQRDFLNKCIESVPVKRRSTGAAKPRTNSYEYNFVVSFSLRTSPWIQKLPMTSKLFIMDRPNRLQKKTKAYMDTISLINEVRKYPAIWDLNCPDYRDRELKRVQWNKVAAAFIGRSPNDAKKSWDSRRRSLCNHRNKFAKKYGASGSGAKEYIPYKYEAELSFLEGIDEEDVMVGSMGVMNDVEKPDANEEVLNDIEFDVSKYDVSKYDDDDGGGGGGGDDKLIKNVKGYEWSMDQADIDSDLSQKEPVGVKLQYSSDETFWSGYNSPSGKGEVDMEMSTPAVNVLKPFGLGGQIPTETPAARKERLKKERQKKLDKEREEVAQRLAAQVQQAKTQKEMKSSSPQKEAVRSCSGPTSEYEKPVLEKLKKEEDGPSLFLLSLAPSVRCLPPKDCRDFQIKVLQILQEIESRNELKPVNFESQFKQTPQKMISRDVKNELSSWQMAVEKVKKHPPDGQAISVAGLKAAPQCRHQDITTSQTSQKSQTSTRSGAILGQFLR</sequence>
<feature type="compositionally biased region" description="Basic and acidic residues" evidence="2">
    <location>
        <begin position="591"/>
        <end position="613"/>
    </location>
</feature>
<dbReference type="Proteomes" id="UP001219518">
    <property type="component" value="Unassembled WGS sequence"/>
</dbReference>
<gene>
    <name evidence="5" type="ORF">KUF71_011695</name>
</gene>